<evidence type="ECO:0000313" key="3">
    <source>
        <dbReference type="Proteomes" id="UP000178444"/>
    </source>
</evidence>
<accession>A0A1F8GQT3</accession>
<name>A0A1F8GQT3_9BACT</name>
<dbReference type="GO" id="GO:0006313">
    <property type="term" value="P:DNA transposition"/>
    <property type="evidence" value="ECO:0007669"/>
    <property type="project" value="InterPro"/>
</dbReference>
<dbReference type="Pfam" id="PF01797">
    <property type="entry name" value="Y1_Tnp"/>
    <property type="match status" value="1"/>
</dbReference>
<proteinExistence type="predicted"/>
<dbReference type="InterPro" id="IPR036515">
    <property type="entry name" value="Transposase_17_sf"/>
</dbReference>
<dbReference type="Gene3D" id="3.30.70.1290">
    <property type="entry name" value="Transposase IS200-like"/>
    <property type="match status" value="1"/>
</dbReference>
<dbReference type="PANTHER" id="PTHR34322">
    <property type="entry name" value="TRANSPOSASE, Y1_TNP DOMAIN-CONTAINING"/>
    <property type="match status" value="1"/>
</dbReference>
<evidence type="ECO:0000259" key="1">
    <source>
        <dbReference type="SMART" id="SM01321"/>
    </source>
</evidence>
<dbReference type="EMBL" id="MGKO01000007">
    <property type="protein sequence ID" value="OGN27733.1"/>
    <property type="molecule type" value="Genomic_DNA"/>
</dbReference>
<feature type="domain" description="Transposase IS200-like" evidence="1">
    <location>
        <begin position="8"/>
        <end position="145"/>
    </location>
</feature>
<reference evidence="2 3" key="1">
    <citation type="journal article" date="2016" name="Nat. Commun.">
        <title>Thousands of microbial genomes shed light on interconnected biogeochemical processes in an aquifer system.</title>
        <authorList>
            <person name="Anantharaman K."/>
            <person name="Brown C.T."/>
            <person name="Hug L.A."/>
            <person name="Sharon I."/>
            <person name="Castelle C.J."/>
            <person name="Probst A.J."/>
            <person name="Thomas B.C."/>
            <person name="Singh A."/>
            <person name="Wilkins M.J."/>
            <person name="Karaoz U."/>
            <person name="Brodie E.L."/>
            <person name="Williams K.H."/>
            <person name="Hubbard S.S."/>
            <person name="Banfield J.F."/>
        </authorList>
    </citation>
    <scope>NUCLEOTIDE SEQUENCE [LARGE SCALE GENOMIC DNA]</scope>
</reference>
<organism evidence="2 3">
    <name type="scientific">Candidatus Yanofskybacteria bacterium RIFCSPLOWO2_01_FULL_49_17</name>
    <dbReference type="NCBI Taxonomy" id="1802700"/>
    <lineage>
        <taxon>Bacteria</taxon>
        <taxon>Candidatus Yanofskyibacteriota</taxon>
    </lineage>
</organism>
<dbReference type="InterPro" id="IPR002686">
    <property type="entry name" value="Transposase_17"/>
</dbReference>
<dbReference type="AlphaFoldDB" id="A0A1F8GQT3"/>
<dbReference type="GO" id="GO:0003677">
    <property type="term" value="F:DNA binding"/>
    <property type="evidence" value="ECO:0007669"/>
    <property type="project" value="InterPro"/>
</dbReference>
<dbReference type="GO" id="GO:0004803">
    <property type="term" value="F:transposase activity"/>
    <property type="evidence" value="ECO:0007669"/>
    <property type="project" value="InterPro"/>
</dbReference>
<dbReference type="SUPFAM" id="SSF143422">
    <property type="entry name" value="Transposase IS200-like"/>
    <property type="match status" value="1"/>
</dbReference>
<comment type="caution">
    <text evidence="2">The sequence shown here is derived from an EMBL/GenBank/DDBJ whole genome shotgun (WGS) entry which is preliminary data.</text>
</comment>
<dbReference type="PANTHER" id="PTHR34322:SF2">
    <property type="entry name" value="TRANSPOSASE IS200-LIKE DOMAIN-CONTAINING PROTEIN"/>
    <property type="match status" value="1"/>
</dbReference>
<gene>
    <name evidence="2" type="ORF">A2941_02545</name>
</gene>
<evidence type="ECO:0000313" key="2">
    <source>
        <dbReference type="EMBL" id="OGN27733.1"/>
    </source>
</evidence>
<protein>
    <recommendedName>
        <fullName evidence="1">Transposase IS200-like domain-containing protein</fullName>
    </recommendedName>
</protein>
<dbReference type="Proteomes" id="UP000178444">
    <property type="component" value="Unassembled WGS sequence"/>
</dbReference>
<sequence>MARNLIIAPGEFYHIYNRGNDKRNIFSSIRDYERFLTLLYVSNGEMPVRLQRQGSTLKDVHDIDCGKKLINLCAYCLMPNHFHLLVRGLTNNGISTFMQKLTTAYTMYFDKRYERSGSLFQGRFKAIHVHNDRYLKYVIAYIHLNPIKLVDSNWKEAGIKDINKAETYLEKYRYSSYLDYTRSTRLENCIINKEALPKYFNTAKDVKDYSRDLLMVKVEP</sequence>
<dbReference type="SMART" id="SM01321">
    <property type="entry name" value="Y1_Tnp"/>
    <property type="match status" value="1"/>
</dbReference>